<name>A0A7G7CQF8_9CORY</name>
<proteinExistence type="predicted"/>
<dbReference type="EMBL" id="CP059404">
    <property type="protein sequence ID" value="QNE89824.1"/>
    <property type="molecule type" value="Genomic_DNA"/>
</dbReference>
<evidence type="ECO:0000313" key="1">
    <source>
        <dbReference type="EMBL" id="QNE89824.1"/>
    </source>
</evidence>
<gene>
    <name evidence="1" type="ORF">H0194_01870</name>
</gene>
<organism evidence="1 2">
    <name type="scientific">Corynebacterium incognita</name>
    <dbReference type="NCBI Taxonomy" id="2754725"/>
    <lineage>
        <taxon>Bacteria</taxon>
        <taxon>Bacillati</taxon>
        <taxon>Actinomycetota</taxon>
        <taxon>Actinomycetes</taxon>
        <taxon>Mycobacteriales</taxon>
        <taxon>Corynebacteriaceae</taxon>
        <taxon>Corynebacterium</taxon>
    </lineage>
</organism>
<reference evidence="1 2" key="1">
    <citation type="submission" date="2020-07" db="EMBL/GenBank/DDBJ databases">
        <title>Complete genome and description of Corynebacterium incognita strain Marseille-Q3630 sp. nov.</title>
        <authorList>
            <person name="Boxberger M."/>
        </authorList>
    </citation>
    <scope>NUCLEOTIDE SEQUENCE [LARGE SCALE GENOMIC DNA]</scope>
    <source>
        <strain evidence="1 2">Marseille-Q3630</strain>
    </source>
</reference>
<evidence type="ECO:0000313" key="2">
    <source>
        <dbReference type="Proteomes" id="UP000515743"/>
    </source>
</evidence>
<accession>A0A7G7CQF8</accession>
<dbReference type="Proteomes" id="UP000515743">
    <property type="component" value="Chromosome"/>
</dbReference>
<dbReference type="KEGG" id="cik:H0194_01870"/>
<dbReference type="AlphaFoldDB" id="A0A7G7CQF8"/>
<dbReference type="RefSeq" id="WP_185176198.1">
    <property type="nucleotide sequence ID" value="NZ_CP059404.1"/>
</dbReference>
<keyword evidence="2" id="KW-1185">Reference proteome</keyword>
<sequence>MTILVSTKYHVRGVKDDNDVRKALQALFDIFASEGIGQATFEITEPDVADLFVKHKDDVIPSVEKMNAALATAGPYEIVE</sequence>
<protein>
    <submittedName>
        <fullName evidence="1">Uncharacterized protein</fullName>
    </submittedName>
</protein>